<dbReference type="Pfam" id="PF02518">
    <property type="entry name" value="HATPase_c"/>
    <property type="match status" value="1"/>
</dbReference>
<dbReference type="Pfam" id="PF10114">
    <property type="entry name" value="PocR"/>
    <property type="match status" value="1"/>
</dbReference>
<gene>
    <name evidence="15" type="ORF">ACFSUL_13695</name>
</gene>
<keyword evidence="3" id="KW-0597">Phosphoprotein</keyword>
<dbReference type="InterPro" id="IPR003594">
    <property type="entry name" value="HATPase_dom"/>
</dbReference>
<feature type="domain" description="Histidine kinase/HSP90-like ATPase" evidence="12">
    <location>
        <begin position="301"/>
        <end position="405"/>
    </location>
</feature>
<name>A0ABW5RV10_9BACI</name>
<dbReference type="Proteomes" id="UP001597506">
    <property type="component" value="Unassembled WGS sequence"/>
</dbReference>
<dbReference type="Gene3D" id="3.30.565.10">
    <property type="entry name" value="Histidine kinase-like ATPase, C-terminal domain"/>
    <property type="match status" value="1"/>
</dbReference>
<sequence>MKKLSDLVDIKKLQEIQDKFADATNVAVLICDANGVPLTKASNFTSFCTYVRSSSEGLRRCILSDENVGKMAAANKRPVIHRCHAGLVDFAAPIILREEYLGSILCGQVVMEEHELESIEDNRMNLLELDLHQTELASQFKKLKHKRKSHVKAIADLLFVTANHIVEIGDAYLTKEELANKNEKLIKELQLRSLLEKNLKETQLKVLQSQVNPHFLFNTLNTISRIAYLEQAEQSQHVTYLLAKILRYSLRNIDQLVSLEEEMDHVRSYMVIQQTRYRDKIDMTVEIDKNLKQKNIPIFTIQPIVENAIVHGFEPAGKPINVSIKVYKEKEKMKIDIFDDGVGIEEAPSTTHSLFPTSKQKSHTTGIGLENVDKRIKHYFGNQWGITKIKRRECGGTLVQIDFPIK</sequence>
<proteinExistence type="predicted"/>
<keyword evidence="11" id="KW-0472">Membrane</keyword>
<evidence type="ECO:0000313" key="16">
    <source>
        <dbReference type="Proteomes" id="UP001597506"/>
    </source>
</evidence>
<evidence type="ECO:0000259" key="13">
    <source>
        <dbReference type="Pfam" id="PF06580"/>
    </source>
</evidence>
<dbReference type="Pfam" id="PF06580">
    <property type="entry name" value="His_kinase"/>
    <property type="match status" value="1"/>
</dbReference>
<evidence type="ECO:0000313" key="15">
    <source>
        <dbReference type="EMBL" id="MFD2681789.1"/>
    </source>
</evidence>
<evidence type="ECO:0000256" key="10">
    <source>
        <dbReference type="ARBA" id="ARBA00023012"/>
    </source>
</evidence>
<keyword evidence="2" id="KW-1003">Cell membrane</keyword>
<evidence type="ECO:0000256" key="7">
    <source>
        <dbReference type="ARBA" id="ARBA00022777"/>
    </source>
</evidence>
<keyword evidence="7" id="KW-0418">Kinase</keyword>
<accession>A0ABW5RV10</accession>
<evidence type="ECO:0000256" key="4">
    <source>
        <dbReference type="ARBA" id="ARBA00022679"/>
    </source>
</evidence>
<protein>
    <submittedName>
        <fullName evidence="15">PocR ligand-binding domain-containing protein</fullName>
    </submittedName>
</protein>
<evidence type="ECO:0000256" key="9">
    <source>
        <dbReference type="ARBA" id="ARBA00022989"/>
    </source>
</evidence>
<dbReference type="InterPro" id="IPR036890">
    <property type="entry name" value="HATPase_C_sf"/>
</dbReference>
<keyword evidence="8" id="KW-0067">ATP-binding</keyword>
<evidence type="ECO:0000259" key="14">
    <source>
        <dbReference type="Pfam" id="PF10114"/>
    </source>
</evidence>
<dbReference type="InterPro" id="IPR050640">
    <property type="entry name" value="Bact_2-comp_sensor_kinase"/>
</dbReference>
<comment type="subcellular location">
    <subcellularLocation>
        <location evidence="1">Cell membrane</location>
        <topology evidence="1">Multi-pass membrane protein</topology>
    </subcellularLocation>
</comment>
<dbReference type="PANTHER" id="PTHR34220">
    <property type="entry name" value="SENSOR HISTIDINE KINASE YPDA"/>
    <property type="match status" value="1"/>
</dbReference>
<evidence type="ECO:0000256" key="3">
    <source>
        <dbReference type="ARBA" id="ARBA00022553"/>
    </source>
</evidence>
<evidence type="ECO:0000256" key="8">
    <source>
        <dbReference type="ARBA" id="ARBA00022840"/>
    </source>
</evidence>
<keyword evidence="6" id="KW-0547">Nucleotide-binding</keyword>
<reference evidence="16" key="1">
    <citation type="journal article" date="2019" name="Int. J. Syst. Evol. Microbiol.">
        <title>The Global Catalogue of Microorganisms (GCM) 10K type strain sequencing project: providing services to taxonomists for standard genome sequencing and annotation.</title>
        <authorList>
            <consortium name="The Broad Institute Genomics Platform"/>
            <consortium name="The Broad Institute Genome Sequencing Center for Infectious Disease"/>
            <person name="Wu L."/>
            <person name="Ma J."/>
        </authorList>
    </citation>
    <scope>NUCLEOTIDE SEQUENCE [LARGE SCALE GENOMIC DNA]</scope>
    <source>
        <strain evidence="16">KCTC 3913</strain>
    </source>
</reference>
<keyword evidence="10" id="KW-0902">Two-component regulatory system</keyword>
<dbReference type="RefSeq" id="WP_377936301.1">
    <property type="nucleotide sequence ID" value="NZ_JBHUMF010000031.1"/>
</dbReference>
<dbReference type="InterPro" id="IPR018771">
    <property type="entry name" value="PocR_dom"/>
</dbReference>
<keyword evidence="9" id="KW-1133">Transmembrane helix</keyword>
<feature type="domain" description="Signal transduction histidine kinase internal region" evidence="13">
    <location>
        <begin position="203"/>
        <end position="281"/>
    </location>
</feature>
<evidence type="ECO:0000256" key="1">
    <source>
        <dbReference type="ARBA" id="ARBA00004651"/>
    </source>
</evidence>
<dbReference type="InterPro" id="IPR010559">
    <property type="entry name" value="Sig_transdc_His_kin_internal"/>
</dbReference>
<evidence type="ECO:0000256" key="5">
    <source>
        <dbReference type="ARBA" id="ARBA00022692"/>
    </source>
</evidence>
<evidence type="ECO:0000256" key="11">
    <source>
        <dbReference type="ARBA" id="ARBA00023136"/>
    </source>
</evidence>
<keyword evidence="5" id="KW-0812">Transmembrane</keyword>
<dbReference type="EMBL" id="JBHUMF010000031">
    <property type="protein sequence ID" value="MFD2681789.1"/>
    <property type="molecule type" value="Genomic_DNA"/>
</dbReference>
<dbReference type="SUPFAM" id="SSF55874">
    <property type="entry name" value="ATPase domain of HSP90 chaperone/DNA topoisomerase II/histidine kinase"/>
    <property type="match status" value="1"/>
</dbReference>
<organism evidence="15 16">
    <name type="scientific">Bacillus seohaeanensis</name>
    <dbReference type="NCBI Taxonomy" id="284580"/>
    <lineage>
        <taxon>Bacteria</taxon>
        <taxon>Bacillati</taxon>
        <taxon>Bacillota</taxon>
        <taxon>Bacilli</taxon>
        <taxon>Bacillales</taxon>
        <taxon>Bacillaceae</taxon>
        <taxon>Bacillus</taxon>
    </lineage>
</organism>
<dbReference type="PANTHER" id="PTHR34220:SF11">
    <property type="entry name" value="SENSOR PROTEIN KINASE HPTS"/>
    <property type="match status" value="1"/>
</dbReference>
<evidence type="ECO:0000256" key="6">
    <source>
        <dbReference type="ARBA" id="ARBA00022741"/>
    </source>
</evidence>
<keyword evidence="4" id="KW-0808">Transferase</keyword>
<evidence type="ECO:0000259" key="12">
    <source>
        <dbReference type="Pfam" id="PF02518"/>
    </source>
</evidence>
<feature type="domain" description="PocR" evidence="14">
    <location>
        <begin position="6"/>
        <end position="169"/>
    </location>
</feature>
<comment type="caution">
    <text evidence="15">The sequence shown here is derived from an EMBL/GenBank/DDBJ whole genome shotgun (WGS) entry which is preliminary data.</text>
</comment>
<evidence type="ECO:0000256" key="2">
    <source>
        <dbReference type="ARBA" id="ARBA00022475"/>
    </source>
</evidence>
<keyword evidence="16" id="KW-1185">Reference proteome</keyword>